<comment type="caution">
    <text evidence="1">The sequence shown here is derived from an EMBL/GenBank/DDBJ whole genome shotgun (WGS) entry which is preliminary data.</text>
</comment>
<protein>
    <submittedName>
        <fullName evidence="1">Transcriptional regulator</fullName>
    </submittedName>
</protein>
<name>A0A2W4WHM5_9CYAN</name>
<reference evidence="1 2" key="2">
    <citation type="submission" date="2018-06" db="EMBL/GenBank/DDBJ databases">
        <title>Metagenomic assembly of (sub)arctic Cyanobacteria and their associated microbiome from non-axenic cultures.</title>
        <authorList>
            <person name="Baurain D."/>
        </authorList>
    </citation>
    <scope>NUCLEOTIDE SEQUENCE [LARGE SCALE GENOMIC DNA]</scope>
    <source>
        <strain evidence="1">ULC041bin1</strain>
    </source>
</reference>
<dbReference type="Proteomes" id="UP000249081">
    <property type="component" value="Unassembled WGS sequence"/>
</dbReference>
<dbReference type="EMBL" id="QBMN01000020">
    <property type="protein sequence ID" value="PZO44060.1"/>
    <property type="molecule type" value="Genomic_DNA"/>
</dbReference>
<evidence type="ECO:0000313" key="2">
    <source>
        <dbReference type="Proteomes" id="UP000249081"/>
    </source>
</evidence>
<gene>
    <name evidence="1" type="ORF">DCF17_04570</name>
</gene>
<dbReference type="AlphaFoldDB" id="A0A2W4WHM5"/>
<proteinExistence type="predicted"/>
<sequence>MSTESVQDDGKALQPITSCGYGLDATKRDRFELLSAYLDGEVTPDERQHVLSWLRDCDDTRCLYNRLLNLRQGMRTQVCLPACDADETLGGVFHQLNHRIRLVTMACAGVAAFSVIHLLSGAGASNGAWRMATGSQPEALHIALDQPAFPIPEISSVIDVGGPIDPGGLPIDSEL</sequence>
<reference evidence="2" key="1">
    <citation type="submission" date="2018-04" db="EMBL/GenBank/DDBJ databases">
        <authorList>
            <person name="Cornet L."/>
        </authorList>
    </citation>
    <scope>NUCLEOTIDE SEQUENCE [LARGE SCALE GENOMIC DNA]</scope>
</reference>
<evidence type="ECO:0000313" key="1">
    <source>
        <dbReference type="EMBL" id="PZO44060.1"/>
    </source>
</evidence>
<organism evidence="1 2">
    <name type="scientific">Shackletoniella antarctica</name>
    <dbReference type="NCBI Taxonomy" id="268115"/>
    <lineage>
        <taxon>Bacteria</taxon>
        <taxon>Bacillati</taxon>
        <taxon>Cyanobacteriota</taxon>
        <taxon>Cyanophyceae</taxon>
        <taxon>Oculatellales</taxon>
        <taxon>Oculatellaceae</taxon>
        <taxon>Shackletoniella</taxon>
    </lineage>
</organism>
<accession>A0A2W4WHM5</accession>